<feature type="region of interest" description="Disordered" evidence="7">
    <location>
        <begin position="1"/>
        <end position="38"/>
    </location>
</feature>
<evidence type="ECO:0000256" key="3">
    <source>
        <dbReference type="ARBA" id="ARBA00023289"/>
    </source>
</evidence>
<dbReference type="PROSITE" id="PS00226">
    <property type="entry name" value="IF_ROD_1"/>
    <property type="match status" value="1"/>
</dbReference>
<feature type="region of interest" description="Disordered" evidence="7">
    <location>
        <begin position="670"/>
        <end position="702"/>
    </location>
</feature>
<comment type="similarity">
    <text evidence="5">Belongs to the intermediate filament family.</text>
</comment>
<dbReference type="GO" id="GO:0007097">
    <property type="term" value="P:nuclear migration"/>
    <property type="evidence" value="ECO:0007669"/>
    <property type="project" value="TreeGrafter"/>
</dbReference>
<comment type="subcellular location">
    <subcellularLocation>
        <location evidence="4">Nucleus lamina</location>
    </subcellularLocation>
</comment>
<reference evidence="10" key="1">
    <citation type="journal article" date="2023" name="Front. Mar. Sci.">
        <title>A new Merluccius polli reference genome to investigate the effects of global change in West African waters.</title>
        <authorList>
            <person name="Mateo J.L."/>
            <person name="Blanco-Fernandez C."/>
            <person name="Garcia-Vazquez E."/>
            <person name="Machado-Schiaffino G."/>
        </authorList>
    </citation>
    <scope>NUCLEOTIDE SEQUENCE</scope>
    <source>
        <strain evidence="10">C29</strain>
        <tissue evidence="10">Fin</tissue>
    </source>
</reference>
<evidence type="ECO:0000256" key="5">
    <source>
        <dbReference type="RuleBase" id="RU000685"/>
    </source>
</evidence>
<dbReference type="InterPro" id="IPR001322">
    <property type="entry name" value="Lamin_tail_dom"/>
</dbReference>
<feature type="compositionally biased region" description="Basic residues" evidence="7">
    <location>
        <begin position="421"/>
        <end position="430"/>
    </location>
</feature>
<dbReference type="InterPro" id="IPR036415">
    <property type="entry name" value="Lamin_tail_dom_sf"/>
</dbReference>
<evidence type="ECO:0000313" key="11">
    <source>
        <dbReference type="Proteomes" id="UP001174136"/>
    </source>
</evidence>
<dbReference type="PROSITE" id="PS51842">
    <property type="entry name" value="IF_ROD_2"/>
    <property type="match status" value="1"/>
</dbReference>
<evidence type="ECO:0000256" key="7">
    <source>
        <dbReference type="SAM" id="MobiDB-lite"/>
    </source>
</evidence>
<dbReference type="GO" id="GO:0051664">
    <property type="term" value="P:nuclear pore localization"/>
    <property type="evidence" value="ECO:0007669"/>
    <property type="project" value="TreeGrafter"/>
</dbReference>
<evidence type="ECO:0000256" key="1">
    <source>
        <dbReference type="ARBA" id="ARBA00022754"/>
    </source>
</evidence>
<sequence length="783" mass="87842">MASATSTPATSSSSTGRATRSMGRRASGLSPSGTSPTRITRVQEKDDLRHLNDRLANYIHRVQELESERSSMLLLLEEKEDATSREMGNVRRLYDVELADVRKSLDELANERARWQLECGSLKEDHRKLQVRNQKKEADLAHAVTQWRSAEAALRSKDAEYIRLLGDNKTLTSDVAELQEQLDSVEAVLADTQTQLSAEVLRRVDLENRMQTLKEQLDLQRNISDQEIQDIRSRHESRITEVELGRRREFDSKLADTMQRLRQDHDIQVQQYKEELEHNFSTKLENAQQSMLEKDDVATATRDELTTTLLRVETLGAQLRQYQKEKGLLEGHVQELERTLDTERGTWHQRLSQKEQELAAMRGQLLGQLKEYESLLDVKLALDMEINAYRKMLEVEEQRLHLSPSPSQHGAVSRTREQGSRRVRGKKRKHEGASGSSPAYKMSTHAAACGSMSVAEIDLEGKYVVLKNDSEEEQPLGGWVVRRTHPDSGDISFHIPPAYVLPGGHTLTIWATGVEAGQEDLILQGHRSWGPVTDTRVVLLNPEHEEMAERRLCVQGRGDEEPELDFDEECVAGSNIQHFRRQDLSKEASCAVISDPAESHHSLFAGVLAEEADVEGYVTVFGARLRGDLQSNPLVGLFPCLEEVDVVTHGHLEKGWLLLEAVSQRSRQARCTMASVPEHSHGDSSSPKHPPSWQILQNGSPSPGRNFKSLVSSLRCHGAGGCSGVMSAKFGAIHSHQELATRPPSCCIFLTNRNVDQSVSQAFKKSKHVFADSDWLNLGMSLS</sequence>
<evidence type="ECO:0000256" key="6">
    <source>
        <dbReference type="SAM" id="Coils"/>
    </source>
</evidence>
<feature type="domain" description="LTD" evidence="8">
    <location>
        <begin position="440"/>
        <end position="557"/>
    </location>
</feature>
<dbReference type="PANTHER" id="PTHR45721:SF16">
    <property type="entry name" value="LAMIN-L(III)"/>
    <property type="match status" value="1"/>
</dbReference>
<dbReference type="Gene3D" id="2.60.40.1260">
    <property type="entry name" value="Lamin Tail domain"/>
    <property type="match status" value="1"/>
</dbReference>
<feature type="region of interest" description="Disordered" evidence="7">
    <location>
        <begin position="400"/>
        <end position="441"/>
    </location>
</feature>
<gene>
    <name evidence="10" type="primary">LAML3</name>
    <name evidence="10" type="ORF">N1851_008891</name>
</gene>
<comment type="caution">
    <text evidence="10">The sequence shown here is derived from an EMBL/GenBank/DDBJ whole genome shotgun (WGS) entry which is preliminary data.</text>
</comment>
<keyword evidence="11" id="KW-1185">Reference proteome</keyword>
<dbReference type="Pfam" id="PF00038">
    <property type="entry name" value="Filament"/>
    <property type="match status" value="1"/>
</dbReference>
<dbReference type="GO" id="GO:0090435">
    <property type="term" value="P:protein localization to nuclear envelope"/>
    <property type="evidence" value="ECO:0007669"/>
    <property type="project" value="TreeGrafter"/>
</dbReference>
<dbReference type="InterPro" id="IPR018039">
    <property type="entry name" value="IF_conserved"/>
</dbReference>
<dbReference type="SUPFAM" id="SSF64593">
    <property type="entry name" value="Intermediate filament protein, coiled coil region"/>
    <property type="match status" value="2"/>
</dbReference>
<evidence type="ECO:0000256" key="4">
    <source>
        <dbReference type="ARBA" id="ARBA00024186"/>
    </source>
</evidence>
<dbReference type="AlphaFoldDB" id="A0AA47P485"/>
<dbReference type="Gene3D" id="1.20.5.1160">
    <property type="entry name" value="Vasodilator-stimulated phosphoprotein"/>
    <property type="match status" value="1"/>
</dbReference>
<keyword evidence="1 5" id="KW-0403">Intermediate filament</keyword>
<dbReference type="InterPro" id="IPR039008">
    <property type="entry name" value="IF_rod_dom"/>
</dbReference>
<dbReference type="PROSITE" id="PS51841">
    <property type="entry name" value="LTD"/>
    <property type="match status" value="1"/>
</dbReference>
<dbReference type="GO" id="GO:0005200">
    <property type="term" value="F:structural constituent of cytoskeleton"/>
    <property type="evidence" value="ECO:0007669"/>
    <property type="project" value="TreeGrafter"/>
</dbReference>
<dbReference type="Proteomes" id="UP001174136">
    <property type="component" value="Unassembled WGS sequence"/>
</dbReference>
<accession>A0AA47P485</accession>
<dbReference type="SUPFAM" id="SSF74853">
    <property type="entry name" value="Lamin A/C globular tail domain"/>
    <property type="match status" value="1"/>
</dbReference>
<dbReference type="GO" id="GO:0005652">
    <property type="term" value="C:nuclear lamina"/>
    <property type="evidence" value="ECO:0007669"/>
    <property type="project" value="UniProtKB-SubCell"/>
</dbReference>
<dbReference type="Pfam" id="PF00932">
    <property type="entry name" value="LTD"/>
    <property type="match status" value="1"/>
</dbReference>
<feature type="compositionally biased region" description="Polar residues" evidence="7">
    <location>
        <begin position="29"/>
        <end position="38"/>
    </location>
</feature>
<keyword evidence="2 6" id="KW-0175">Coiled coil</keyword>
<dbReference type="GO" id="GO:0005882">
    <property type="term" value="C:intermediate filament"/>
    <property type="evidence" value="ECO:0007669"/>
    <property type="project" value="UniProtKB-KW"/>
</dbReference>
<dbReference type="EMBL" id="JAOPHQ010001556">
    <property type="protein sequence ID" value="KAK0150201.1"/>
    <property type="molecule type" value="Genomic_DNA"/>
</dbReference>
<evidence type="ECO:0000313" key="10">
    <source>
        <dbReference type="EMBL" id="KAK0150201.1"/>
    </source>
</evidence>
<feature type="compositionally biased region" description="Low complexity" evidence="7">
    <location>
        <begin position="1"/>
        <end position="28"/>
    </location>
</feature>
<proteinExistence type="inferred from homology"/>
<protein>
    <submittedName>
        <fullName evidence="10">Lamin-L(III)</fullName>
    </submittedName>
</protein>
<feature type="coiled-coil region" evidence="6">
    <location>
        <begin position="168"/>
        <end position="223"/>
    </location>
</feature>
<evidence type="ECO:0000259" key="8">
    <source>
        <dbReference type="PROSITE" id="PS51841"/>
    </source>
</evidence>
<feature type="domain" description="IF rod" evidence="9">
    <location>
        <begin position="44"/>
        <end position="400"/>
    </location>
</feature>
<dbReference type="SMART" id="SM01391">
    <property type="entry name" value="Filament"/>
    <property type="match status" value="1"/>
</dbReference>
<organism evidence="10 11">
    <name type="scientific">Merluccius polli</name>
    <name type="common">Benguela hake</name>
    <name type="synonym">Merluccius cadenati</name>
    <dbReference type="NCBI Taxonomy" id="89951"/>
    <lineage>
        <taxon>Eukaryota</taxon>
        <taxon>Metazoa</taxon>
        <taxon>Chordata</taxon>
        <taxon>Craniata</taxon>
        <taxon>Vertebrata</taxon>
        <taxon>Euteleostomi</taxon>
        <taxon>Actinopterygii</taxon>
        <taxon>Neopterygii</taxon>
        <taxon>Teleostei</taxon>
        <taxon>Neoteleostei</taxon>
        <taxon>Acanthomorphata</taxon>
        <taxon>Zeiogadaria</taxon>
        <taxon>Gadariae</taxon>
        <taxon>Gadiformes</taxon>
        <taxon>Gadoidei</taxon>
        <taxon>Merlucciidae</taxon>
        <taxon>Merluccius</taxon>
    </lineage>
</organism>
<evidence type="ECO:0000259" key="9">
    <source>
        <dbReference type="PROSITE" id="PS51842"/>
    </source>
</evidence>
<feature type="coiled-coil region" evidence="6">
    <location>
        <begin position="48"/>
        <end position="125"/>
    </location>
</feature>
<dbReference type="Gene3D" id="1.20.5.170">
    <property type="match status" value="1"/>
</dbReference>
<dbReference type="GO" id="GO:0006998">
    <property type="term" value="P:nuclear envelope organization"/>
    <property type="evidence" value="ECO:0007669"/>
    <property type="project" value="TreeGrafter"/>
</dbReference>
<keyword evidence="3" id="KW-0449">Lipoprotein</keyword>
<name>A0AA47P485_MERPO</name>
<evidence type="ECO:0000256" key="2">
    <source>
        <dbReference type="ARBA" id="ARBA00023054"/>
    </source>
</evidence>
<dbReference type="GO" id="GO:0031507">
    <property type="term" value="P:heterochromatin formation"/>
    <property type="evidence" value="ECO:0007669"/>
    <property type="project" value="TreeGrafter"/>
</dbReference>
<dbReference type="PANTHER" id="PTHR45721">
    <property type="entry name" value="LAMIN DM0-RELATED"/>
    <property type="match status" value="1"/>
</dbReference>
<keyword evidence="3" id="KW-0636">Prenylation</keyword>